<protein>
    <submittedName>
        <fullName evidence="3">Phosphoesterase PA-phosphatase related</fullName>
    </submittedName>
</protein>
<dbReference type="Gene3D" id="1.20.144.10">
    <property type="entry name" value="Phosphatidic acid phosphatase type 2/haloperoxidase"/>
    <property type="match status" value="1"/>
</dbReference>
<keyword evidence="1" id="KW-0472">Membrane</keyword>
<proteinExistence type="predicted"/>
<evidence type="ECO:0000313" key="4">
    <source>
        <dbReference type="Proteomes" id="UP000000739"/>
    </source>
</evidence>
<dbReference type="AlphaFoldDB" id="B8FIW9"/>
<dbReference type="Proteomes" id="UP000000739">
    <property type="component" value="Chromosome"/>
</dbReference>
<name>B8FIW9_DESAL</name>
<feature type="transmembrane region" description="Helical" evidence="1">
    <location>
        <begin position="69"/>
        <end position="88"/>
    </location>
</feature>
<feature type="domain" description="Phosphatidic acid phosphatase type 2/haloperoxidase" evidence="2">
    <location>
        <begin position="97"/>
        <end position="221"/>
    </location>
</feature>
<dbReference type="eggNOG" id="COG3907">
    <property type="taxonomic scope" value="Bacteria"/>
</dbReference>
<feature type="transmembrane region" description="Helical" evidence="1">
    <location>
        <begin position="97"/>
        <end position="117"/>
    </location>
</feature>
<dbReference type="InterPro" id="IPR036938">
    <property type="entry name" value="PAP2/HPO_sf"/>
</dbReference>
<evidence type="ECO:0000256" key="1">
    <source>
        <dbReference type="SAM" id="Phobius"/>
    </source>
</evidence>
<sequence>MTAQNQSMDYRKKGLLVLAGIALFLILFTALASFLDLDRKVTALFYSQERGFFLAEKQPWLWMYHQGTLPGVLFLVGGLCLWFGGYFYSGLIKWRKYMLLVFLTGVISSGVLINGVLKPYWGRPRPVEITEFGGEWQYHNVFDPGDPGKGQSFPSGHAAMGFAFVPLLFFRKKSRAAFAVGVASLGFGVLMGATRVVQGAHFLTDVTWSGGINLFVAAALYFFILKIPEKEEPDPDRKASVVKKLVFATIFVILAFSVSSSYFTRRPIFETFKKDLTIRPYVQELVVHTDFEPVHVEARYAPGEASRLLVDSKGFGVPSLDLDVHPDSRRIGNAQHIYISIGIHGKYVEMNHSLTVILPQSLENRVKVRFETDEKSQ</sequence>
<dbReference type="RefSeq" id="WP_015947430.1">
    <property type="nucleotide sequence ID" value="NC_011768.1"/>
</dbReference>
<evidence type="ECO:0000259" key="2">
    <source>
        <dbReference type="SMART" id="SM00014"/>
    </source>
</evidence>
<keyword evidence="4" id="KW-1185">Reference proteome</keyword>
<keyword evidence="1" id="KW-0812">Transmembrane</keyword>
<dbReference type="InterPro" id="IPR000326">
    <property type="entry name" value="PAP2/HPO"/>
</dbReference>
<dbReference type="KEGG" id="dal:Dalk_2668"/>
<dbReference type="PANTHER" id="PTHR14969">
    <property type="entry name" value="SPHINGOSINE-1-PHOSPHATE PHOSPHOHYDROLASE"/>
    <property type="match status" value="1"/>
</dbReference>
<dbReference type="PANTHER" id="PTHR14969:SF13">
    <property type="entry name" value="AT30094P"/>
    <property type="match status" value="1"/>
</dbReference>
<feature type="transmembrane region" description="Helical" evidence="1">
    <location>
        <begin position="177"/>
        <end position="194"/>
    </location>
</feature>
<feature type="transmembrane region" description="Helical" evidence="1">
    <location>
        <begin position="152"/>
        <end position="170"/>
    </location>
</feature>
<reference evidence="3 4" key="1">
    <citation type="journal article" date="2012" name="Environ. Microbiol.">
        <title>The genome sequence of Desulfatibacillum alkenivorans AK-01: a blueprint for anaerobic alkane oxidation.</title>
        <authorList>
            <person name="Callaghan A.V."/>
            <person name="Morris B.E."/>
            <person name="Pereira I.A."/>
            <person name="McInerney M.J."/>
            <person name="Austin R.N."/>
            <person name="Groves J.T."/>
            <person name="Kukor J.J."/>
            <person name="Suflita J.M."/>
            <person name="Young L.Y."/>
            <person name="Zylstra G.J."/>
            <person name="Wawrik B."/>
        </authorList>
    </citation>
    <scope>NUCLEOTIDE SEQUENCE [LARGE SCALE GENOMIC DNA]</scope>
    <source>
        <strain evidence="3 4">AK-01</strain>
    </source>
</reference>
<gene>
    <name evidence="3" type="ordered locus">Dalk_2668</name>
</gene>
<dbReference type="HOGENOM" id="CLU_672564_0_0_7"/>
<dbReference type="CDD" id="cd03396">
    <property type="entry name" value="PAP2_like_6"/>
    <property type="match status" value="1"/>
</dbReference>
<feature type="transmembrane region" description="Helical" evidence="1">
    <location>
        <begin position="245"/>
        <end position="263"/>
    </location>
</feature>
<feature type="transmembrane region" description="Helical" evidence="1">
    <location>
        <begin position="206"/>
        <end position="224"/>
    </location>
</feature>
<dbReference type="Pfam" id="PF01569">
    <property type="entry name" value="PAP2"/>
    <property type="match status" value="1"/>
</dbReference>
<organism evidence="3 4">
    <name type="scientific">Desulfatibacillum aliphaticivorans</name>
    <dbReference type="NCBI Taxonomy" id="218208"/>
    <lineage>
        <taxon>Bacteria</taxon>
        <taxon>Pseudomonadati</taxon>
        <taxon>Thermodesulfobacteriota</taxon>
        <taxon>Desulfobacteria</taxon>
        <taxon>Desulfobacterales</taxon>
        <taxon>Desulfatibacillaceae</taxon>
        <taxon>Desulfatibacillum</taxon>
    </lineage>
</organism>
<keyword evidence="1" id="KW-1133">Transmembrane helix</keyword>
<dbReference type="EMBL" id="CP001322">
    <property type="protein sequence ID" value="ACL04360.1"/>
    <property type="molecule type" value="Genomic_DNA"/>
</dbReference>
<dbReference type="SMART" id="SM00014">
    <property type="entry name" value="acidPPc"/>
    <property type="match status" value="1"/>
</dbReference>
<evidence type="ECO:0000313" key="3">
    <source>
        <dbReference type="EMBL" id="ACL04360.1"/>
    </source>
</evidence>
<accession>B8FIW9</accession>
<dbReference type="SUPFAM" id="SSF48317">
    <property type="entry name" value="Acid phosphatase/Vanadium-dependent haloperoxidase"/>
    <property type="match status" value="1"/>
</dbReference>